<comment type="similarity">
    <text evidence="2">Belongs to the ADIPOR family.</text>
</comment>
<evidence type="ECO:0000256" key="4">
    <source>
        <dbReference type="ARBA" id="ARBA00022989"/>
    </source>
</evidence>
<feature type="transmembrane region" description="Helical" evidence="7">
    <location>
        <begin position="267"/>
        <end position="284"/>
    </location>
</feature>
<keyword evidence="5 7" id="KW-0472">Membrane</keyword>
<accession>A0ABM1DUX1</accession>
<feature type="transmembrane region" description="Helical" evidence="7">
    <location>
        <begin position="338"/>
        <end position="354"/>
    </location>
</feature>
<dbReference type="PANTHER" id="PTHR20855:SF52">
    <property type="entry name" value="ADIPONECTIN RECEPTOR PROTEIN"/>
    <property type="match status" value="1"/>
</dbReference>
<protein>
    <submittedName>
        <fullName evidence="9">Adiponectin receptor protein-like</fullName>
    </submittedName>
</protein>
<dbReference type="PANTHER" id="PTHR20855">
    <property type="entry name" value="ADIPOR/PROGESTIN RECEPTOR-RELATED"/>
    <property type="match status" value="1"/>
</dbReference>
<comment type="subcellular location">
    <subcellularLocation>
        <location evidence="1">Membrane</location>
        <topology evidence="1">Multi-pass membrane protein</topology>
    </subcellularLocation>
</comment>
<evidence type="ECO:0000256" key="3">
    <source>
        <dbReference type="ARBA" id="ARBA00022692"/>
    </source>
</evidence>
<feature type="region of interest" description="Disordered" evidence="6">
    <location>
        <begin position="1"/>
        <end position="23"/>
    </location>
</feature>
<keyword evidence="3 7" id="KW-0812">Transmembrane</keyword>
<proteinExistence type="inferred from homology"/>
<dbReference type="RefSeq" id="XP_014663742.1">
    <property type="nucleotide sequence ID" value="XM_014808256.1"/>
</dbReference>
<name>A0ABM1DUX1_PRICU</name>
<keyword evidence="8" id="KW-1185">Reference proteome</keyword>
<evidence type="ECO:0000256" key="7">
    <source>
        <dbReference type="SAM" id="Phobius"/>
    </source>
</evidence>
<evidence type="ECO:0000256" key="1">
    <source>
        <dbReference type="ARBA" id="ARBA00004141"/>
    </source>
</evidence>
<feature type="transmembrane region" description="Helical" evidence="7">
    <location>
        <begin position="170"/>
        <end position="194"/>
    </location>
</feature>
<evidence type="ECO:0000313" key="9">
    <source>
        <dbReference type="RefSeq" id="XP_014663742.1"/>
    </source>
</evidence>
<evidence type="ECO:0000256" key="2">
    <source>
        <dbReference type="ARBA" id="ARBA00007018"/>
    </source>
</evidence>
<dbReference type="GeneID" id="106806347"/>
<gene>
    <name evidence="9" type="primary">LOC106806347</name>
</gene>
<keyword evidence="4 7" id="KW-1133">Transmembrane helix</keyword>
<feature type="transmembrane region" description="Helical" evidence="7">
    <location>
        <begin position="290"/>
        <end position="317"/>
    </location>
</feature>
<evidence type="ECO:0000256" key="6">
    <source>
        <dbReference type="SAM" id="MobiDB-lite"/>
    </source>
</evidence>
<dbReference type="Proteomes" id="UP000695022">
    <property type="component" value="Unplaced"/>
</dbReference>
<organism evidence="8 9">
    <name type="scientific">Priapulus caudatus</name>
    <name type="common">Priapulid worm</name>
    <dbReference type="NCBI Taxonomy" id="37621"/>
    <lineage>
        <taxon>Eukaryota</taxon>
        <taxon>Metazoa</taxon>
        <taxon>Ecdysozoa</taxon>
        <taxon>Scalidophora</taxon>
        <taxon>Priapulida</taxon>
        <taxon>Priapulimorpha</taxon>
        <taxon>Priapulimorphida</taxon>
        <taxon>Priapulidae</taxon>
        <taxon>Priapulus</taxon>
    </lineage>
</organism>
<evidence type="ECO:0000313" key="8">
    <source>
        <dbReference type="Proteomes" id="UP000695022"/>
    </source>
</evidence>
<feature type="compositionally biased region" description="Basic and acidic residues" evidence="6">
    <location>
        <begin position="12"/>
        <end position="21"/>
    </location>
</feature>
<feature type="transmembrane region" description="Helical" evidence="7">
    <location>
        <begin position="236"/>
        <end position="255"/>
    </location>
</feature>
<evidence type="ECO:0000256" key="5">
    <source>
        <dbReference type="ARBA" id="ARBA00023136"/>
    </source>
</evidence>
<feature type="compositionally biased region" description="Polar residues" evidence="6">
    <location>
        <begin position="1"/>
        <end position="11"/>
    </location>
</feature>
<feature type="transmembrane region" description="Helical" evidence="7">
    <location>
        <begin position="206"/>
        <end position="224"/>
    </location>
</feature>
<sequence>MTTRRTVTGSRTETESLDKPMENANFTFNEGDPISRLPFLPDQIEPDSFYPLLDGGSQITEDDIEPPPEIEFPGHAYLEGAEHFVHQMIEAGWKLVSHHALPKWLKDNDFLLHGHRPQLDSFKECFKSVFAIHTETGNIWTHLLGFLTFIVGAIYFVTRPSLEVQWQEKVVFSVFFIAAIVCLGFSWLFHTVYCHSERVGKFFSKLDYCGIAVMILGSFVPWLYYSFYCRTTPKMVYMISISVLGLASIIVSLLPKFGEPEYRPLRAGLFLALGLSGVVPAIHFCISDGFYMAVTLGAFGWLVLMALLYIVGALLYAMRIPERFFPGKCDIWGQSHQIFHIFVVAAAFVHYHGVSKLATYRLTIGDCLAPQELY</sequence>
<reference evidence="9" key="1">
    <citation type="submission" date="2025-08" db="UniProtKB">
        <authorList>
            <consortium name="RefSeq"/>
        </authorList>
    </citation>
    <scope>IDENTIFICATION</scope>
</reference>
<dbReference type="InterPro" id="IPR004254">
    <property type="entry name" value="AdipoR/HlyIII-related"/>
</dbReference>
<feature type="transmembrane region" description="Helical" evidence="7">
    <location>
        <begin position="139"/>
        <end position="158"/>
    </location>
</feature>
<dbReference type="Pfam" id="PF03006">
    <property type="entry name" value="HlyIII"/>
    <property type="match status" value="1"/>
</dbReference>